<dbReference type="AlphaFoldDB" id="X1H0D4"/>
<evidence type="ECO:0000259" key="4">
    <source>
        <dbReference type="PROSITE" id="PS50893"/>
    </source>
</evidence>
<dbReference type="SUPFAM" id="SSF52540">
    <property type="entry name" value="P-loop containing nucleoside triphosphate hydrolases"/>
    <property type="match status" value="1"/>
</dbReference>
<dbReference type="PROSITE" id="PS00211">
    <property type="entry name" value="ABC_TRANSPORTER_1"/>
    <property type="match status" value="1"/>
</dbReference>
<dbReference type="FunFam" id="3.40.50.300:FF:000032">
    <property type="entry name" value="Export ABC transporter ATP-binding protein"/>
    <property type="match status" value="1"/>
</dbReference>
<feature type="domain" description="ABC transporter" evidence="4">
    <location>
        <begin position="13"/>
        <end position="239"/>
    </location>
</feature>
<dbReference type="Pfam" id="PF00005">
    <property type="entry name" value="ABC_tran"/>
    <property type="match status" value="1"/>
</dbReference>
<reference evidence="5" key="1">
    <citation type="journal article" date="2014" name="Front. Microbiol.">
        <title>High frequency of phylogenetically diverse reductive dehalogenase-homologous genes in deep subseafloor sedimentary metagenomes.</title>
        <authorList>
            <person name="Kawai M."/>
            <person name="Futagami T."/>
            <person name="Toyoda A."/>
            <person name="Takaki Y."/>
            <person name="Nishi S."/>
            <person name="Hori S."/>
            <person name="Arai W."/>
            <person name="Tsubouchi T."/>
            <person name="Morono Y."/>
            <person name="Uchiyama I."/>
            <person name="Ito T."/>
            <person name="Fujiyama A."/>
            <person name="Inagaki F."/>
            <person name="Takami H."/>
        </authorList>
    </citation>
    <scope>NUCLEOTIDE SEQUENCE</scope>
    <source>
        <strain evidence="5">Expedition CK06-06</strain>
    </source>
</reference>
<evidence type="ECO:0000256" key="1">
    <source>
        <dbReference type="ARBA" id="ARBA00022448"/>
    </source>
</evidence>
<sequence>GTLNNCQVRIIMLELVNVAKNYPSPGGTVGLCVLKDITLKVRNGQSIAVVGPSGSGKSTLLNIIGALDRPTAGRVVFDGKDLGKLAEAELARIRNREIGFVFQLHHLLPQCTVLENVLVPTIVDKKLVARKEVQERAVALLHRVGLKDWLLHRPGELSAGQRQRVAVVRALINRPGLLLADEPTGSLDKDASENIAELLVEANRSEAVTLIVVTHSAGLAGYMGRVLELNNGVLKDRQA</sequence>
<dbReference type="PROSITE" id="PS50893">
    <property type="entry name" value="ABC_TRANSPORTER_2"/>
    <property type="match status" value="1"/>
</dbReference>
<proteinExistence type="predicted"/>
<dbReference type="PANTHER" id="PTHR24220:SF86">
    <property type="entry name" value="ABC TRANSPORTER ABCH.1"/>
    <property type="match status" value="1"/>
</dbReference>
<evidence type="ECO:0000256" key="2">
    <source>
        <dbReference type="ARBA" id="ARBA00022741"/>
    </source>
</evidence>
<dbReference type="GO" id="GO:0005886">
    <property type="term" value="C:plasma membrane"/>
    <property type="evidence" value="ECO:0007669"/>
    <property type="project" value="TreeGrafter"/>
</dbReference>
<evidence type="ECO:0000256" key="3">
    <source>
        <dbReference type="ARBA" id="ARBA00022840"/>
    </source>
</evidence>
<dbReference type="InterPro" id="IPR017911">
    <property type="entry name" value="MacB-like_ATP-bd"/>
</dbReference>
<name>X1H0D4_9ZZZZ</name>
<comment type="caution">
    <text evidence="5">The sequence shown here is derived from an EMBL/GenBank/DDBJ whole genome shotgun (WGS) entry which is preliminary data.</text>
</comment>
<dbReference type="EMBL" id="BARU01030456">
    <property type="protein sequence ID" value="GAH63616.1"/>
    <property type="molecule type" value="Genomic_DNA"/>
</dbReference>
<dbReference type="PANTHER" id="PTHR24220">
    <property type="entry name" value="IMPORT ATP-BINDING PROTEIN"/>
    <property type="match status" value="1"/>
</dbReference>
<dbReference type="InterPro" id="IPR015854">
    <property type="entry name" value="ABC_transpr_LolD-like"/>
</dbReference>
<dbReference type="InterPro" id="IPR027417">
    <property type="entry name" value="P-loop_NTPase"/>
</dbReference>
<dbReference type="InterPro" id="IPR017871">
    <property type="entry name" value="ABC_transporter-like_CS"/>
</dbReference>
<dbReference type="Gene3D" id="3.40.50.300">
    <property type="entry name" value="P-loop containing nucleotide triphosphate hydrolases"/>
    <property type="match status" value="1"/>
</dbReference>
<dbReference type="GO" id="GO:0098796">
    <property type="term" value="C:membrane protein complex"/>
    <property type="evidence" value="ECO:0007669"/>
    <property type="project" value="UniProtKB-ARBA"/>
</dbReference>
<dbReference type="GO" id="GO:0005524">
    <property type="term" value="F:ATP binding"/>
    <property type="evidence" value="ECO:0007669"/>
    <property type="project" value="UniProtKB-KW"/>
</dbReference>
<keyword evidence="2" id="KW-0547">Nucleotide-binding</keyword>
<dbReference type="CDD" id="cd03255">
    <property type="entry name" value="ABC_MJ0796_LolCDE_FtsE"/>
    <property type="match status" value="1"/>
</dbReference>
<evidence type="ECO:0000313" key="5">
    <source>
        <dbReference type="EMBL" id="GAH63616.1"/>
    </source>
</evidence>
<dbReference type="SMART" id="SM00382">
    <property type="entry name" value="AAA"/>
    <property type="match status" value="1"/>
</dbReference>
<organism evidence="5">
    <name type="scientific">marine sediment metagenome</name>
    <dbReference type="NCBI Taxonomy" id="412755"/>
    <lineage>
        <taxon>unclassified sequences</taxon>
        <taxon>metagenomes</taxon>
        <taxon>ecological metagenomes</taxon>
    </lineage>
</organism>
<protein>
    <recommendedName>
        <fullName evidence="4">ABC transporter domain-containing protein</fullName>
    </recommendedName>
</protein>
<keyword evidence="3" id="KW-0067">ATP-binding</keyword>
<keyword evidence="1" id="KW-0813">Transport</keyword>
<feature type="non-terminal residue" evidence="5">
    <location>
        <position position="1"/>
    </location>
</feature>
<dbReference type="InterPro" id="IPR003593">
    <property type="entry name" value="AAA+_ATPase"/>
</dbReference>
<accession>X1H0D4</accession>
<gene>
    <name evidence="5" type="ORF">S03H2_48317</name>
</gene>
<dbReference type="InterPro" id="IPR003439">
    <property type="entry name" value="ABC_transporter-like_ATP-bd"/>
</dbReference>
<dbReference type="GO" id="GO:0022857">
    <property type="term" value="F:transmembrane transporter activity"/>
    <property type="evidence" value="ECO:0007669"/>
    <property type="project" value="TreeGrafter"/>
</dbReference>
<dbReference type="GO" id="GO:0016887">
    <property type="term" value="F:ATP hydrolysis activity"/>
    <property type="evidence" value="ECO:0007669"/>
    <property type="project" value="InterPro"/>
</dbReference>